<evidence type="ECO:0000313" key="2">
    <source>
        <dbReference type="EMBL" id="KAJ1374545.1"/>
    </source>
</evidence>
<dbReference type="AlphaFoldDB" id="A0AAD5RDP1"/>
<evidence type="ECO:0000256" key="1">
    <source>
        <dbReference type="SAM" id="MobiDB-lite"/>
    </source>
</evidence>
<protein>
    <submittedName>
        <fullName evidence="2">Uncharacterized protein</fullName>
    </submittedName>
</protein>
<comment type="caution">
    <text evidence="2">The sequence shown here is derived from an EMBL/GenBank/DDBJ whole genome shotgun (WGS) entry which is preliminary data.</text>
</comment>
<evidence type="ECO:0000313" key="3">
    <source>
        <dbReference type="Proteomes" id="UP001196413"/>
    </source>
</evidence>
<gene>
    <name evidence="2" type="ORF">KIN20_037253</name>
</gene>
<feature type="compositionally biased region" description="Polar residues" evidence="1">
    <location>
        <begin position="44"/>
        <end position="59"/>
    </location>
</feature>
<sequence length="112" mass="12422">MLDGLLASTLVQSDKRLTCRTNPVSALFVSDLTLPNRPIHAERQNGTQPESLSLPPSCQQHSHLIQGGKTIANYFEILEKKIPPLYKSIDALENVRNPLSLVICKNGNFEVK</sequence>
<dbReference type="EMBL" id="JAHQIW010007468">
    <property type="protein sequence ID" value="KAJ1374545.1"/>
    <property type="molecule type" value="Genomic_DNA"/>
</dbReference>
<dbReference type="Proteomes" id="UP001196413">
    <property type="component" value="Unassembled WGS sequence"/>
</dbReference>
<keyword evidence="3" id="KW-1185">Reference proteome</keyword>
<name>A0AAD5RDP1_PARTN</name>
<reference evidence="2" key="1">
    <citation type="submission" date="2021-06" db="EMBL/GenBank/DDBJ databases">
        <title>Parelaphostrongylus tenuis whole genome reference sequence.</title>
        <authorList>
            <person name="Garwood T.J."/>
            <person name="Larsen P.A."/>
            <person name="Fountain-Jones N.M."/>
            <person name="Garbe J.R."/>
            <person name="Macchietto M.G."/>
            <person name="Kania S.A."/>
            <person name="Gerhold R.W."/>
            <person name="Richards J.E."/>
            <person name="Wolf T.M."/>
        </authorList>
    </citation>
    <scope>NUCLEOTIDE SEQUENCE</scope>
    <source>
        <strain evidence="2">MNPRO001-30</strain>
        <tissue evidence="2">Meninges</tissue>
    </source>
</reference>
<organism evidence="2 3">
    <name type="scientific">Parelaphostrongylus tenuis</name>
    <name type="common">Meningeal worm</name>
    <dbReference type="NCBI Taxonomy" id="148309"/>
    <lineage>
        <taxon>Eukaryota</taxon>
        <taxon>Metazoa</taxon>
        <taxon>Ecdysozoa</taxon>
        <taxon>Nematoda</taxon>
        <taxon>Chromadorea</taxon>
        <taxon>Rhabditida</taxon>
        <taxon>Rhabditina</taxon>
        <taxon>Rhabditomorpha</taxon>
        <taxon>Strongyloidea</taxon>
        <taxon>Metastrongylidae</taxon>
        <taxon>Parelaphostrongylus</taxon>
    </lineage>
</organism>
<feature type="region of interest" description="Disordered" evidence="1">
    <location>
        <begin position="39"/>
        <end position="59"/>
    </location>
</feature>
<accession>A0AAD5RDP1</accession>
<proteinExistence type="predicted"/>